<comment type="caution">
    <text evidence="2">The sequence shown here is derived from an EMBL/GenBank/DDBJ whole genome shotgun (WGS) entry which is preliminary data.</text>
</comment>
<dbReference type="Proteomes" id="UP000535020">
    <property type="component" value="Unassembled WGS sequence"/>
</dbReference>
<proteinExistence type="predicted"/>
<dbReference type="AlphaFoldDB" id="A0A7Y8Y4R9"/>
<evidence type="ECO:0000259" key="1">
    <source>
        <dbReference type="Pfam" id="PF13577"/>
    </source>
</evidence>
<sequence>MTAHSIREEIIEIVNKLFIYTDYQEWQKLQDEIFTREVDFDMSSVGGENKKTTSKAICDLWQQGFKGIDSINHLAGNYIVNIHESIATVFAYATATHYKDTATNGKTREFVGSYDIALVKQPEGWRIFKFKYTLKYANGNLNLS</sequence>
<dbReference type="RefSeq" id="WP_176007192.1">
    <property type="nucleotide sequence ID" value="NZ_JABWMI010000020.1"/>
</dbReference>
<dbReference type="Pfam" id="PF13577">
    <property type="entry name" value="SnoaL_4"/>
    <property type="match status" value="1"/>
</dbReference>
<keyword evidence="3" id="KW-1185">Reference proteome</keyword>
<dbReference type="Gene3D" id="3.10.450.50">
    <property type="match status" value="1"/>
</dbReference>
<evidence type="ECO:0000313" key="3">
    <source>
        <dbReference type="Proteomes" id="UP000535020"/>
    </source>
</evidence>
<organism evidence="2 3">
    <name type="scientific">Flavobacterium agri</name>
    <dbReference type="NCBI Taxonomy" id="2743471"/>
    <lineage>
        <taxon>Bacteria</taxon>
        <taxon>Pseudomonadati</taxon>
        <taxon>Bacteroidota</taxon>
        <taxon>Flavobacteriia</taxon>
        <taxon>Flavobacteriales</taxon>
        <taxon>Flavobacteriaceae</taxon>
        <taxon>Flavobacterium</taxon>
    </lineage>
</organism>
<evidence type="ECO:0000313" key="2">
    <source>
        <dbReference type="EMBL" id="NYA72382.1"/>
    </source>
</evidence>
<dbReference type="EMBL" id="JACBJI010000008">
    <property type="protein sequence ID" value="NYA72382.1"/>
    <property type="molecule type" value="Genomic_DNA"/>
</dbReference>
<dbReference type="InterPro" id="IPR032710">
    <property type="entry name" value="NTF2-like_dom_sf"/>
</dbReference>
<protein>
    <submittedName>
        <fullName evidence="2">Nuclear transport factor 2 family protein</fullName>
    </submittedName>
</protein>
<gene>
    <name evidence="2" type="ORF">HZF10_15740</name>
</gene>
<reference evidence="2 3" key="1">
    <citation type="submission" date="2020-07" db="EMBL/GenBank/DDBJ databases">
        <authorList>
            <person name="Sun Q."/>
        </authorList>
    </citation>
    <scope>NUCLEOTIDE SEQUENCE [LARGE SCALE GENOMIC DNA]</scope>
    <source>
        <strain evidence="2 3">MAH-1</strain>
    </source>
</reference>
<dbReference type="InterPro" id="IPR037401">
    <property type="entry name" value="SnoaL-like"/>
</dbReference>
<name>A0A7Y8Y4R9_9FLAO</name>
<dbReference type="SUPFAM" id="SSF54427">
    <property type="entry name" value="NTF2-like"/>
    <property type="match status" value="1"/>
</dbReference>
<feature type="domain" description="SnoaL-like" evidence="1">
    <location>
        <begin position="7"/>
        <end position="130"/>
    </location>
</feature>
<accession>A0A7Y8Y4R9</accession>